<reference evidence="4" key="3">
    <citation type="submission" date="2025-04" db="UniProtKB">
        <authorList>
            <consortium name="RefSeq"/>
        </authorList>
    </citation>
    <scope>IDENTIFICATION</scope>
    <source>
        <strain evidence="4">CBS 304.34</strain>
    </source>
</reference>
<reference evidence="4" key="2">
    <citation type="submission" date="2020-04" db="EMBL/GenBank/DDBJ databases">
        <authorList>
            <consortium name="NCBI Genome Project"/>
        </authorList>
    </citation>
    <scope>NUCLEOTIDE SEQUENCE</scope>
    <source>
        <strain evidence="4">CBS 304.34</strain>
    </source>
</reference>
<dbReference type="Proteomes" id="UP000504636">
    <property type="component" value="Unplaced"/>
</dbReference>
<dbReference type="AlphaFoldDB" id="A0A6A6YDB8"/>
<evidence type="ECO:0008006" key="5">
    <source>
        <dbReference type="Google" id="ProtNLM"/>
    </source>
</evidence>
<evidence type="ECO:0000313" key="2">
    <source>
        <dbReference type="EMBL" id="KAF2806821.1"/>
    </source>
</evidence>
<sequence length="100" mass="11252">MMVAVLLLGVLPALKFRRAPNSIISSPVLRCPSASVMSASREDETFRNPRLVMIHRSTVLDTGFESHPEESELREHRVGKPPRHVTSVRAICFMNFNHSV</sequence>
<evidence type="ECO:0000313" key="4">
    <source>
        <dbReference type="RefSeq" id="XP_033573785.1"/>
    </source>
</evidence>
<name>A0A6A6YDB8_9PEZI</name>
<gene>
    <name evidence="2 4" type="ORF">BDZ99DRAFT_86128</name>
</gene>
<accession>A0A6A6YDB8</accession>
<reference evidence="2 4" key="1">
    <citation type="journal article" date="2020" name="Stud. Mycol.">
        <title>101 Dothideomycetes genomes: a test case for predicting lifestyles and emergence of pathogens.</title>
        <authorList>
            <person name="Haridas S."/>
            <person name="Albert R."/>
            <person name="Binder M."/>
            <person name="Bloem J."/>
            <person name="Labutti K."/>
            <person name="Salamov A."/>
            <person name="Andreopoulos B."/>
            <person name="Baker S."/>
            <person name="Barry K."/>
            <person name="Bills G."/>
            <person name="Bluhm B."/>
            <person name="Cannon C."/>
            <person name="Castanera R."/>
            <person name="Culley D."/>
            <person name="Daum C."/>
            <person name="Ezra D."/>
            <person name="Gonzalez J."/>
            <person name="Henrissat B."/>
            <person name="Kuo A."/>
            <person name="Liang C."/>
            <person name="Lipzen A."/>
            <person name="Lutzoni F."/>
            <person name="Magnuson J."/>
            <person name="Mondo S."/>
            <person name="Nolan M."/>
            <person name="Ohm R."/>
            <person name="Pangilinan J."/>
            <person name="Park H.-J."/>
            <person name="Ramirez L."/>
            <person name="Alfaro M."/>
            <person name="Sun H."/>
            <person name="Tritt A."/>
            <person name="Yoshinaga Y."/>
            <person name="Zwiers L.-H."/>
            <person name="Turgeon B."/>
            <person name="Goodwin S."/>
            <person name="Spatafora J."/>
            <person name="Crous P."/>
            <person name="Grigoriev I."/>
        </authorList>
    </citation>
    <scope>NUCLEOTIDE SEQUENCE</scope>
    <source>
        <strain evidence="2 4">CBS 304.34</strain>
    </source>
</reference>
<dbReference type="RefSeq" id="XP_033573785.1">
    <property type="nucleotide sequence ID" value="XM_033728974.1"/>
</dbReference>
<keyword evidence="3" id="KW-1185">Reference proteome</keyword>
<evidence type="ECO:0000313" key="3">
    <source>
        <dbReference type="Proteomes" id="UP000504636"/>
    </source>
</evidence>
<proteinExistence type="predicted"/>
<dbReference type="GeneID" id="54469867"/>
<keyword evidence="1" id="KW-0732">Signal</keyword>
<organism evidence="2">
    <name type="scientific">Mytilinidion resinicola</name>
    <dbReference type="NCBI Taxonomy" id="574789"/>
    <lineage>
        <taxon>Eukaryota</taxon>
        <taxon>Fungi</taxon>
        <taxon>Dikarya</taxon>
        <taxon>Ascomycota</taxon>
        <taxon>Pezizomycotina</taxon>
        <taxon>Dothideomycetes</taxon>
        <taxon>Pleosporomycetidae</taxon>
        <taxon>Mytilinidiales</taxon>
        <taxon>Mytilinidiaceae</taxon>
        <taxon>Mytilinidion</taxon>
    </lineage>
</organism>
<feature type="chain" id="PRO_5044629032" description="Secreted protein" evidence="1">
    <location>
        <begin position="18"/>
        <end position="100"/>
    </location>
</feature>
<evidence type="ECO:0000256" key="1">
    <source>
        <dbReference type="SAM" id="SignalP"/>
    </source>
</evidence>
<feature type="signal peptide" evidence="1">
    <location>
        <begin position="1"/>
        <end position="17"/>
    </location>
</feature>
<dbReference type="EMBL" id="MU003706">
    <property type="protein sequence ID" value="KAF2806821.1"/>
    <property type="molecule type" value="Genomic_DNA"/>
</dbReference>
<protein>
    <recommendedName>
        <fullName evidence="5">Secreted protein</fullName>
    </recommendedName>
</protein>